<evidence type="ECO:0000313" key="4">
    <source>
        <dbReference type="Proteomes" id="UP000507470"/>
    </source>
</evidence>
<gene>
    <name evidence="3" type="ORF">MCOR_2364</name>
</gene>
<protein>
    <submittedName>
        <fullName evidence="3">Uncharacterized protein</fullName>
    </submittedName>
</protein>
<keyword evidence="1" id="KW-0812">Transmembrane</keyword>
<sequence>MAWKILLQSVLIGFFTKDISGNYDINICPEHLSRTDYLKTFGERCYRYENIELDWPTARSDKVIWDNWASGHPNSNFGCGNLRRDDGGKFAEQKSTMNEGELSGVIVASVLGAIALLTLLSFCFFRTRNYEFLTGSQSINSDPNEGTACQTKLSNVSVTVKESGHYSEISKHKMGDKLIVSLPNYDNNEYEECNIATRKVGVSDSPQYLNESADSKTVYYSVSENEAGCNAMNEQLETSKNQYDECGNGEGSVNSPIYYIDMTGAEEIGESTVDLYA</sequence>
<accession>A0A6J8A0L8</accession>
<evidence type="ECO:0000256" key="2">
    <source>
        <dbReference type="SAM" id="SignalP"/>
    </source>
</evidence>
<feature type="transmembrane region" description="Helical" evidence="1">
    <location>
        <begin position="102"/>
        <end position="125"/>
    </location>
</feature>
<dbReference type="OrthoDB" id="6050186at2759"/>
<reference evidence="3 4" key="1">
    <citation type="submission" date="2020-06" db="EMBL/GenBank/DDBJ databases">
        <authorList>
            <person name="Li R."/>
            <person name="Bekaert M."/>
        </authorList>
    </citation>
    <scope>NUCLEOTIDE SEQUENCE [LARGE SCALE GENOMIC DNA]</scope>
    <source>
        <strain evidence="4">wild</strain>
    </source>
</reference>
<feature type="signal peptide" evidence="2">
    <location>
        <begin position="1"/>
        <end position="21"/>
    </location>
</feature>
<name>A0A6J8A0L8_MYTCO</name>
<keyword evidence="2" id="KW-0732">Signal</keyword>
<dbReference type="AlphaFoldDB" id="A0A6J8A0L8"/>
<evidence type="ECO:0000313" key="3">
    <source>
        <dbReference type="EMBL" id="CAC5359566.1"/>
    </source>
</evidence>
<organism evidence="3 4">
    <name type="scientific">Mytilus coruscus</name>
    <name type="common">Sea mussel</name>
    <dbReference type="NCBI Taxonomy" id="42192"/>
    <lineage>
        <taxon>Eukaryota</taxon>
        <taxon>Metazoa</taxon>
        <taxon>Spiralia</taxon>
        <taxon>Lophotrochozoa</taxon>
        <taxon>Mollusca</taxon>
        <taxon>Bivalvia</taxon>
        <taxon>Autobranchia</taxon>
        <taxon>Pteriomorphia</taxon>
        <taxon>Mytilida</taxon>
        <taxon>Mytiloidea</taxon>
        <taxon>Mytilidae</taxon>
        <taxon>Mytilinae</taxon>
        <taxon>Mytilus</taxon>
    </lineage>
</organism>
<keyword evidence="4" id="KW-1185">Reference proteome</keyword>
<dbReference type="Proteomes" id="UP000507470">
    <property type="component" value="Unassembled WGS sequence"/>
</dbReference>
<feature type="chain" id="PRO_5026829822" evidence="2">
    <location>
        <begin position="22"/>
        <end position="277"/>
    </location>
</feature>
<keyword evidence="1" id="KW-0472">Membrane</keyword>
<proteinExistence type="predicted"/>
<evidence type="ECO:0000256" key="1">
    <source>
        <dbReference type="SAM" id="Phobius"/>
    </source>
</evidence>
<keyword evidence="1" id="KW-1133">Transmembrane helix</keyword>
<dbReference type="EMBL" id="CACVKT020000513">
    <property type="protein sequence ID" value="CAC5359566.1"/>
    <property type="molecule type" value="Genomic_DNA"/>
</dbReference>